<keyword evidence="2" id="KW-1185">Reference proteome</keyword>
<reference evidence="1" key="3">
    <citation type="submission" date="2025-09" db="UniProtKB">
        <authorList>
            <consortium name="Ensembl"/>
        </authorList>
    </citation>
    <scope>IDENTIFICATION</scope>
</reference>
<protein>
    <submittedName>
        <fullName evidence="1">Uncharacterized protein</fullName>
    </submittedName>
</protein>
<accession>A0A671VF09</accession>
<reference evidence="1" key="1">
    <citation type="submission" date="2021-04" db="EMBL/GenBank/DDBJ databases">
        <authorList>
            <consortium name="Wellcome Sanger Institute Data Sharing"/>
        </authorList>
    </citation>
    <scope>NUCLEOTIDE SEQUENCE [LARGE SCALE GENOMIC DNA]</scope>
</reference>
<dbReference type="Ensembl" id="ENSSAUT00010026903.1">
    <property type="protein sequence ID" value="ENSSAUP00010025463.1"/>
    <property type="gene ID" value="ENSSAUG00010011109.1"/>
</dbReference>
<dbReference type="GeneTree" id="ENSGT00960000186709"/>
<reference evidence="1" key="2">
    <citation type="submission" date="2025-08" db="UniProtKB">
        <authorList>
            <consortium name="Ensembl"/>
        </authorList>
    </citation>
    <scope>IDENTIFICATION</scope>
</reference>
<proteinExistence type="predicted"/>
<dbReference type="AlphaFoldDB" id="A0A671VF09"/>
<dbReference type="Proteomes" id="UP000472265">
    <property type="component" value="Chromosome 22"/>
</dbReference>
<sequence>MVPGAIVDLCLCGLDLDGAGAHVQQQVQPSIQQLHCKEVHLVVLLALRVPPVLRFTVGEEYQPVGLRRSEVKGDGAHALGVPLRQGQGTDISSIESKPALLQEYLDFLANALNEMIKSSLFEEEISFRTVRVVISF</sequence>
<evidence type="ECO:0000313" key="1">
    <source>
        <dbReference type="Ensembl" id="ENSSAUP00010025463.1"/>
    </source>
</evidence>
<dbReference type="OMA" id="HRKEVHL"/>
<dbReference type="InParanoid" id="A0A671VF09"/>
<evidence type="ECO:0000313" key="2">
    <source>
        <dbReference type="Proteomes" id="UP000472265"/>
    </source>
</evidence>
<organism evidence="1 2">
    <name type="scientific">Sparus aurata</name>
    <name type="common">Gilthead sea bream</name>
    <dbReference type="NCBI Taxonomy" id="8175"/>
    <lineage>
        <taxon>Eukaryota</taxon>
        <taxon>Metazoa</taxon>
        <taxon>Chordata</taxon>
        <taxon>Craniata</taxon>
        <taxon>Vertebrata</taxon>
        <taxon>Euteleostomi</taxon>
        <taxon>Actinopterygii</taxon>
        <taxon>Neopterygii</taxon>
        <taxon>Teleostei</taxon>
        <taxon>Neoteleostei</taxon>
        <taxon>Acanthomorphata</taxon>
        <taxon>Eupercaria</taxon>
        <taxon>Spariformes</taxon>
        <taxon>Sparidae</taxon>
        <taxon>Sparus</taxon>
    </lineage>
</organism>
<name>A0A671VF09_SPAAU</name>